<dbReference type="EMBL" id="JAVHJL010000004">
    <property type="protein sequence ID" value="KAK6505650.1"/>
    <property type="molecule type" value="Genomic_DNA"/>
</dbReference>
<comment type="caution">
    <text evidence="2">The sequence shown here is derived from an EMBL/GenBank/DDBJ whole genome shotgun (WGS) entry which is preliminary data.</text>
</comment>
<gene>
    <name evidence="2" type="ORF">TWF481_007541</name>
</gene>
<evidence type="ECO:0000313" key="3">
    <source>
        <dbReference type="Proteomes" id="UP001370758"/>
    </source>
</evidence>
<feature type="chain" id="PRO_5043373312" evidence="1">
    <location>
        <begin position="20"/>
        <end position="213"/>
    </location>
</feature>
<dbReference type="Proteomes" id="UP001370758">
    <property type="component" value="Unassembled WGS sequence"/>
</dbReference>
<name>A0AAV9WBT7_9PEZI</name>
<dbReference type="AlphaFoldDB" id="A0AAV9WBT7"/>
<organism evidence="2 3">
    <name type="scientific">Arthrobotrys musiformis</name>
    <dbReference type="NCBI Taxonomy" id="47236"/>
    <lineage>
        <taxon>Eukaryota</taxon>
        <taxon>Fungi</taxon>
        <taxon>Dikarya</taxon>
        <taxon>Ascomycota</taxon>
        <taxon>Pezizomycotina</taxon>
        <taxon>Orbiliomycetes</taxon>
        <taxon>Orbiliales</taxon>
        <taxon>Orbiliaceae</taxon>
        <taxon>Arthrobotrys</taxon>
    </lineage>
</organism>
<evidence type="ECO:0000256" key="1">
    <source>
        <dbReference type="SAM" id="SignalP"/>
    </source>
</evidence>
<sequence length="213" mass="23773">MFFLKPILVAALLALQVSTAPAPEPAAGDLLEKRQSTNAPFTVGKGQFRKVSLSNFQASLDIQTFWKPCKYDTSITFVHENGCGSSLQSASKSRYMEITFRNLDDEILIRSRFNGTYGPVTTAGFTVAEATFETNSETKERLVRMSLTQGYGSWVITFLTNTPQYGEEQEYKSVTFTPDNSVVDGGIEPNYIWYQTGRASHLSSELQCGISWW</sequence>
<keyword evidence="1" id="KW-0732">Signal</keyword>
<evidence type="ECO:0000313" key="2">
    <source>
        <dbReference type="EMBL" id="KAK6505650.1"/>
    </source>
</evidence>
<feature type="signal peptide" evidence="1">
    <location>
        <begin position="1"/>
        <end position="19"/>
    </location>
</feature>
<protein>
    <submittedName>
        <fullName evidence="2">Uncharacterized protein</fullName>
    </submittedName>
</protein>
<proteinExistence type="predicted"/>
<accession>A0AAV9WBT7</accession>
<keyword evidence="3" id="KW-1185">Reference proteome</keyword>
<reference evidence="2 3" key="1">
    <citation type="submission" date="2023-08" db="EMBL/GenBank/DDBJ databases">
        <authorList>
            <person name="Palmer J.M."/>
        </authorList>
    </citation>
    <scope>NUCLEOTIDE SEQUENCE [LARGE SCALE GENOMIC DNA]</scope>
    <source>
        <strain evidence="2 3">TWF481</strain>
    </source>
</reference>